<name>A0ABV0QDN1_9TELE</name>
<evidence type="ECO:0000313" key="1">
    <source>
        <dbReference type="EMBL" id="MEQ2193522.1"/>
    </source>
</evidence>
<evidence type="ECO:0000313" key="2">
    <source>
        <dbReference type="Proteomes" id="UP001434883"/>
    </source>
</evidence>
<dbReference type="Proteomes" id="UP001434883">
    <property type="component" value="Unassembled WGS sequence"/>
</dbReference>
<organism evidence="1 2">
    <name type="scientific">Xenoophorus captivus</name>
    <dbReference type="NCBI Taxonomy" id="1517983"/>
    <lineage>
        <taxon>Eukaryota</taxon>
        <taxon>Metazoa</taxon>
        <taxon>Chordata</taxon>
        <taxon>Craniata</taxon>
        <taxon>Vertebrata</taxon>
        <taxon>Euteleostomi</taxon>
        <taxon>Actinopterygii</taxon>
        <taxon>Neopterygii</taxon>
        <taxon>Teleostei</taxon>
        <taxon>Neoteleostei</taxon>
        <taxon>Acanthomorphata</taxon>
        <taxon>Ovalentaria</taxon>
        <taxon>Atherinomorphae</taxon>
        <taxon>Cyprinodontiformes</taxon>
        <taxon>Goodeidae</taxon>
        <taxon>Xenoophorus</taxon>
    </lineage>
</organism>
<accession>A0ABV0QDN1</accession>
<proteinExistence type="predicted"/>
<dbReference type="EMBL" id="JAHRIN010008517">
    <property type="protein sequence ID" value="MEQ2193522.1"/>
    <property type="molecule type" value="Genomic_DNA"/>
</dbReference>
<sequence length="102" mass="11582">MSLRFQKRCLNIKRKAVKSFSHRGFQILNVPTAKHRSDGLPSPDLQPSSSICGNCHSHFFIPTITGDIFSATCFLSISGLEFLYFNVDWLFSFDLSSLMYNV</sequence>
<comment type="caution">
    <text evidence="1">The sequence shown here is derived from an EMBL/GenBank/DDBJ whole genome shotgun (WGS) entry which is preliminary data.</text>
</comment>
<protein>
    <submittedName>
        <fullName evidence="1">Uncharacterized protein</fullName>
    </submittedName>
</protein>
<keyword evidence="2" id="KW-1185">Reference proteome</keyword>
<gene>
    <name evidence="1" type="ORF">XENOCAPTIV_001463</name>
</gene>
<reference evidence="1 2" key="1">
    <citation type="submission" date="2021-06" db="EMBL/GenBank/DDBJ databases">
        <authorList>
            <person name="Palmer J.M."/>
        </authorList>
    </citation>
    <scope>NUCLEOTIDE SEQUENCE [LARGE SCALE GENOMIC DNA]</scope>
    <source>
        <strain evidence="1 2">XC_2019</strain>
        <tissue evidence="1">Muscle</tissue>
    </source>
</reference>